<feature type="domain" description="Integrase zinc-binding" evidence="2">
    <location>
        <begin position="313"/>
        <end position="367"/>
    </location>
</feature>
<dbReference type="Proteomes" id="UP001151760">
    <property type="component" value="Unassembled WGS sequence"/>
</dbReference>
<reference evidence="3" key="2">
    <citation type="submission" date="2022-01" db="EMBL/GenBank/DDBJ databases">
        <authorList>
            <person name="Yamashiro T."/>
            <person name="Shiraishi A."/>
            <person name="Satake H."/>
            <person name="Nakayama K."/>
        </authorList>
    </citation>
    <scope>NUCLEOTIDE SEQUENCE</scope>
</reference>
<keyword evidence="4" id="KW-1185">Reference proteome</keyword>
<feature type="domain" description="Retrotransposon Copia-like N-terminal" evidence="1">
    <location>
        <begin position="28"/>
        <end position="72"/>
    </location>
</feature>
<comment type="caution">
    <text evidence="3">The sequence shown here is derived from an EMBL/GenBank/DDBJ whole genome shotgun (WGS) entry which is preliminary data.</text>
</comment>
<evidence type="ECO:0000313" key="3">
    <source>
        <dbReference type="EMBL" id="GJS63974.1"/>
    </source>
</evidence>
<dbReference type="InterPro" id="IPR041588">
    <property type="entry name" value="Integrase_H2C2"/>
</dbReference>
<dbReference type="PANTHER" id="PTHR37610:SF6">
    <property type="entry name" value="GAG-POLYPEPTIDE OF LTR COPIA-TYPE-RELATED"/>
    <property type="match status" value="1"/>
</dbReference>
<name>A0ABQ4XFH5_9ASTR</name>
<dbReference type="PANTHER" id="PTHR37610">
    <property type="entry name" value="CCHC-TYPE DOMAIN-CONTAINING PROTEIN"/>
    <property type="match status" value="1"/>
</dbReference>
<organism evidence="3 4">
    <name type="scientific">Tanacetum coccineum</name>
    <dbReference type="NCBI Taxonomy" id="301880"/>
    <lineage>
        <taxon>Eukaryota</taxon>
        <taxon>Viridiplantae</taxon>
        <taxon>Streptophyta</taxon>
        <taxon>Embryophyta</taxon>
        <taxon>Tracheophyta</taxon>
        <taxon>Spermatophyta</taxon>
        <taxon>Magnoliopsida</taxon>
        <taxon>eudicotyledons</taxon>
        <taxon>Gunneridae</taxon>
        <taxon>Pentapetalae</taxon>
        <taxon>asterids</taxon>
        <taxon>campanulids</taxon>
        <taxon>Asterales</taxon>
        <taxon>Asteraceae</taxon>
        <taxon>Asteroideae</taxon>
        <taxon>Anthemideae</taxon>
        <taxon>Anthemidinae</taxon>
        <taxon>Tanacetum</taxon>
    </lineage>
</organism>
<reference evidence="3" key="1">
    <citation type="journal article" date="2022" name="Int. J. Mol. Sci.">
        <title>Draft Genome of Tanacetum Coccineum: Genomic Comparison of Closely Related Tanacetum-Family Plants.</title>
        <authorList>
            <person name="Yamashiro T."/>
            <person name="Shiraishi A."/>
            <person name="Nakayama K."/>
            <person name="Satake H."/>
        </authorList>
    </citation>
    <scope>NUCLEOTIDE SEQUENCE</scope>
</reference>
<dbReference type="Pfam" id="PF14244">
    <property type="entry name" value="Retrotran_gag_3"/>
    <property type="match status" value="1"/>
</dbReference>
<evidence type="ECO:0000259" key="1">
    <source>
        <dbReference type="Pfam" id="PF14244"/>
    </source>
</evidence>
<dbReference type="Gene3D" id="1.10.340.70">
    <property type="match status" value="1"/>
</dbReference>
<dbReference type="EMBL" id="BQNB010009469">
    <property type="protein sequence ID" value="GJS63974.1"/>
    <property type="molecule type" value="Genomic_DNA"/>
</dbReference>
<dbReference type="InterPro" id="IPR029472">
    <property type="entry name" value="Copia-like_N"/>
</dbReference>
<dbReference type="Pfam" id="PF17921">
    <property type="entry name" value="Integrase_H2C2"/>
    <property type="match status" value="1"/>
</dbReference>
<evidence type="ECO:0000313" key="4">
    <source>
        <dbReference type="Proteomes" id="UP001151760"/>
    </source>
</evidence>
<gene>
    <name evidence="3" type="ORF">Tco_0678538</name>
</gene>
<proteinExistence type="predicted"/>
<protein>
    <submittedName>
        <fullName evidence="3">Retrovirus-related pol polyprotein from transposon TNT 1-94</fullName>
    </submittedName>
</protein>
<sequence>MAPSSSSSPSDSVNVINSSVFQNPLFLHPSDGPGSLCVQDKLLGAQNYRSWKRSIEFALSTKRKLGFIRGTVLRSLDDAALQEQWDTCNNMVISWLMSSVSESIAKSIMFVGTAQAIWNQLQTRFSLSNGSHNLLVLYFNKKSHKEGCLGEKLGYPAWHYKSKQFQQKGKGKSTNSNAPSKRTAAAVENGNVVFTSKQFEQLMKSLPHFNVQNLNKGGDSDEELDHHFAAGLGRQEGVGHGLSHVSDSTLKHIPCIPQSSKSHTDTCLSCPMAKFTKLLYATSDSHCKIGFHMIHIDIWGPYKVPTLGQVVGMRTVIMDEAHKSRYSVHPGADKIYYDLRDMYWWPGMKRDIATYVSECLTCAKVKAEHQRPSGLLQQPEILI</sequence>
<accession>A0ABQ4XFH5</accession>
<evidence type="ECO:0000259" key="2">
    <source>
        <dbReference type="Pfam" id="PF17921"/>
    </source>
</evidence>